<evidence type="ECO:0000313" key="2">
    <source>
        <dbReference type="EMBL" id="KAJ7739814.1"/>
    </source>
</evidence>
<feature type="region of interest" description="Disordered" evidence="1">
    <location>
        <begin position="92"/>
        <end position="117"/>
    </location>
</feature>
<evidence type="ECO:0000313" key="3">
    <source>
        <dbReference type="Proteomes" id="UP001215598"/>
    </source>
</evidence>
<feature type="region of interest" description="Disordered" evidence="1">
    <location>
        <begin position="1"/>
        <end position="20"/>
    </location>
</feature>
<gene>
    <name evidence="2" type="ORF">B0H16DRAFT_1465053</name>
</gene>
<comment type="caution">
    <text evidence="2">The sequence shown here is derived from an EMBL/GenBank/DDBJ whole genome shotgun (WGS) entry which is preliminary data.</text>
</comment>
<protein>
    <submittedName>
        <fullName evidence="2">Uncharacterized protein</fullName>
    </submittedName>
</protein>
<proteinExistence type="predicted"/>
<sequence length="251" mass="26535">MASGSPPTSPTHLPQYAPLQGGNALDASGVATAGASVDAGKHLVWEQDLVAKPRGDLVDPASGINQDAIRAWMEALVAVLNVPAARTDHLPRESLHSGRNAGDGLDAAGAKVGPERGRGLCRSRAARVHHNRCAVPKTSRRVEDEEERDVEGNINTAEDVVRVCDDQGAASLAPPTPGSAAARAKFSRLTSKKRDRINSISKDPPTSLASPTLKADSVELKTIWANWSEVNAQAMGPPWSNWLSGWLIIQG</sequence>
<feature type="region of interest" description="Disordered" evidence="1">
    <location>
        <begin position="168"/>
        <end position="210"/>
    </location>
</feature>
<reference evidence="2" key="1">
    <citation type="submission" date="2023-03" db="EMBL/GenBank/DDBJ databases">
        <title>Massive genome expansion in bonnet fungi (Mycena s.s.) driven by repeated elements and novel gene families across ecological guilds.</title>
        <authorList>
            <consortium name="Lawrence Berkeley National Laboratory"/>
            <person name="Harder C.B."/>
            <person name="Miyauchi S."/>
            <person name="Viragh M."/>
            <person name="Kuo A."/>
            <person name="Thoen E."/>
            <person name="Andreopoulos B."/>
            <person name="Lu D."/>
            <person name="Skrede I."/>
            <person name="Drula E."/>
            <person name="Henrissat B."/>
            <person name="Morin E."/>
            <person name="Kohler A."/>
            <person name="Barry K."/>
            <person name="LaButti K."/>
            <person name="Morin E."/>
            <person name="Salamov A."/>
            <person name="Lipzen A."/>
            <person name="Mereny Z."/>
            <person name="Hegedus B."/>
            <person name="Baldrian P."/>
            <person name="Stursova M."/>
            <person name="Weitz H."/>
            <person name="Taylor A."/>
            <person name="Grigoriev I.V."/>
            <person name="Nagy L.G."/>
            <person name="Martin F."/>
            <person name="Kauserud H."/>
        </authorList>
    </citation>
    <scope>NUCLEOTIDE SEQUENCE</scope>
    <source>
        <strain evidence="2">CBHHK182m</strain>
    </source>
</reference>
<dbReference type="AlphaFoldDB" id="A0AAD7N163"/>
<keyword evidence="3" id="KW-1185">Reference proteome</keyword>
<evidence type="ECO:0000256" key="1">
    <source>
        <dbReference type="SAM" id="MobiDB-lite"/>
    </source>
</evidence>
<dbReference type="EMBL" id="JARKIB010000105">
    <property type="protein sequence ID" value="KAJ7739814.1"/>
    <property type="molecule type" value="Genomic_DNA"/>
</dbReference>
<accession>A0AAD7N163</accession>
<dbReference type="Proteomes" id="UP001215598">
    <property type="component" value="Unassembled WGS sequence"/>
</dbReference>
<organism evidence="2 3">
    <name type="scientific">Mycena metata</name>
    <dbReference type="NCBI Taxonomy" id="1033252"/>
    <lineage>
        <taxon>Eukaryota</taxon>
        <taxon>Fungi</taxon>
        <taxon>Dikarya</taxon>
        <taxon>Basidiomycota</taxon>
        <taxon>Agaricomycotina</taxon>
        <taxon>Agaricomycetes</taxon>
        <taxon>Agaricomycetidae</taxon>
        <taxon>Agaricales</taxon>
        <taxon>Marasmiineae</taxon>
        <taxon>Mycenaceae</taxon>
        <taxon>Mycena</taxon>
    </lineage>
</organism>
<name>A0AAD7N163_9AGAR</name>